<dbReference type="PANTHER" id="PTHR10353:SF122">
    <property type="entry name" value="6-PHOSPHO-BETA-GLUCOSIDASE ASCB-RELATED"/>
    <property type="match status" value="1"/>
</dbReference>
<dbReference type="InterPro" id="IPR033132">
    <property type="entry name" value="GH_1_N_CS"/>
</dbReference>
<evidence type="ECO:0000313" key="7">
    <source>
        <dbReference type="EMBL" id="KRK83402.1"/>
    </source>
</evidence>
<dbReference type="GO" id="GO:0005829">
    <property type="term" value="C:cytosol"/>
    <property type="evidence" value="ECO:0007669"/>
    <property type="project" value="TreeGrafter"/>
</dbReference>
<evidence type="ECO:0000256" key="1">
    <source>
        <dbReference type="ARBA" id="ARBA00010838"/>
    </source>
</evidence>
<organism evidence="7 8">
    <name type="scientific">Companilactobacillus bobalius DSM 19674</name>
    <dbReference type="NCBI Taxonomy" id="1423788"/>
    <lineage>
        <taxon>Bacteria</taxon>
        <taxon>Bacillati</taxon>
        <taxon>Bacillota</taxon>
        <taxon>Bacilli</taxon>
        <taxon>Lactobacillales</taxon>
        <taxon>Lactobacillaceae</taxon>
        <taxon>Companilactobacillus</taxon>
        <taxon>Companilactobacillus bobalius</taxon>
    </lineage>
</organism>
<keyword evidence="2 6" id="KW-0378">Hydrolase</keyword>
<dbReference type="GO" id="GO:0016052">
    <property type="term" value="P:carbohydrate catabolic process"/>
    <property type="evidence" value="ECO:0007669"/>
    <property type="project" value="TreeGrafter"/>
</dbReference>
<dbReference type="PROSITE" id="PS00653">
    <property type="entry name" value="GLYCOSYL_HYDROL_F1_2"/>
    <property type="match status" value="1"/>
</dbReference>
<accession>A0A0R1KTH4</accession>
<dbReference type="FunFam" id="3.20.20.80:FF:000004">
    <property type="entry name" value="Beta-glucosidase 6-phospho-beta-glucosidase"/>
    <property type="match status" value="1"/>
</dbReference>
<dbReference type="AlphaFoldDB" id="A0A0R1KTH4"/>
<dbReference type="PROSITE" id="PS00572">
    <property type="entry name" value="GLYCOSYL_HYDROL_F1_1"/>
    <property type="match status" value="1"/>
</dbReference>
<name>A0A0R1KTH4_9LACO</name>
<evidence type="ECO:0000313" key="8">
    <source>
        <dbReference type="Proteomes" id="UP000051515"/>
    </source>
</evidence>
<dbReference type="PANTHER" id="PTHR10353">
    <property type="entry name" value="GLYCOSYL HYDROLASE"/>
    <property type="match status" value="1"/>
</dbReference>
<feature type="active site" description="Nucleophile" evidence="4">
    <location>
        <position position="386"/>
    </location>
</feature>
<dbReference type="Proteomes" id="UP000051515">
    <property type="component" value="Unassembled WGS sequence"/>
</dbReference>
<reference evidence="7 8" key="1">
    <citation type="journal article" date="2015" name="Genome Announc.">
        <title>Expanding the biotechnology potential of lactobacilli through comparative genomics of 213 strains and associated genera.</title>
        <authorList>
            <person name="Sun Z."/>
            <person name="Harris H.M."/>
            <person name="McCann A."/>
            <person name="Guo C."/>
            <person name="Argimon S."/>
            <person name="Zhang W."/>
            <person name="Yang X."/>
            <person name="Jeffery I.B."/>
            <person name="Cooney J.C."/>
            <person name="Kagawa T.F."/>
            <person name="Liu W."/>
            <person name="Song Y."/>
            <person name="Salvetti E."/>
            <person name="Wrobel A."/>
            <person name="Rasinkangas P."/>
            <person name="Parkhill J."/>
            <person name="Rea M.C."/>
            <person name="O'Sullivan O."/>
            <person name="Ritari J."/>
            <person name="Douillard F.P."/>
            <person name="Paul Ross R."/>
            <person name="Yang R."/>
            <person name="Briner A.E."/>
            <person name="Felis G.E."/>
            <person name="de Vos W.M."/>
            <person name="Barrangou R."/>
            <person name="Klaenhammer T.R."/>
            <person name="Caufield P.W."/>
            <person name="Cui Y."/>
            <person name="Zhang H."/>
            <person name="O'Toole P.W."/>
        </authorList>
    </citation>
    <scope>NUCLEOTIDE SEQUENCE [LARGE SCALE GENOMIC DNA]</scope>
    <source>
        <strain evidence="7 8">DSM 19674</strain>
    </source>
</reference>
<proteinExistence type="inferred from homology"/>
<protein>
    <submittedName>
        <fullName evidence="7">6-phospho-beta-glucosidase</fullName>
    </submittedName>
</protein>
<dbReference type="GO" id="GO:0008422">
    <property type="term" value="F:beta-glucosidase activity"/>
    <property type="evidence" value="ECO:0007669"/>
    <property type="project" value="TreeGrafter"/>
</dbReference>
<evidence type="ECO:0000256" key="2">
    <source>
        <dbReference type="ARBA" id="ARBA00022801"/>
    </source>
</evidence>
<dbReference type="Pfam" id="PF00232">
    <property type="entry name" value="Glyco_hydro_1"/>
    <property type="match status" value="1"/>
</dbReference>
<dbReference type="OrthoDB" id="1637462at2"/>
<keyword evidence="3 6" id="KW-0326">Glycosidase</keyword>
<dbReference type="RefSeq" id="WP_056952939.1">
    <property type="nucleotide sequence ID" value="NZ_AZDY01000037.1"/>
</dbReference>
<comment type="similarity">
    <text evidence="1 5">Belongs to the glycosyl hydrolase 1 family.</text>
</comment>
<evidence type="ECO:0000256" key="4">
    <source>
        <dbReference type="PROSITE-ProRule" id="PRU10055"/>
    </source>
</evidence>
<comment type="caution">
    <text evidence="7">The sequence shown here is derived from an EMBL/GenBank/DDBJ whole genome shotgun (WGS) entry which is preliminary data.</text>
</comment>
<sequence>MKSYQIDPNFLWGVATSANQVEGGWNEDGKGMSIADCLRYRPQLDVTNYKAANSISSKQVKEAMSDLSTKNWAKRHGVDFYHNYHEDIKQLAAMGISAFRFSISWARIFPNGDDQEPNQAGLDYYLDLVKEMNKYNIEPIMTLSHYEIPLNLVLNYDAWYDRRVIDFFDKFAKTVIDYLHDYVKYWIPINEIDSIIRHPFSSAGLIEDRFPNKNFKNVIYQAMHNQFVASARIIKYCHETYPDLKIGCMITSTMVYPYNSDPRNVLRATEIMRNVYAFSDIQIRGKYPKYLLKKLKEEDIKIEEEADDTDLIKENTADFIAFSYYSSVCTAYDTTGLQVTKANRINGVYNKYLPESEWGWQIDPIGLRLSLIKLYDRYQKPLFIVENGLGASDVLTSDKKIHDDYRICYLRDHIQQMLISLVEDGIDLIGYCVWGTTDMISASSNQISKRYGLIYVDLDDEGNGTYKRYRKDSYYWYKKLLSFGNKIPMSFFDEPLTHVNESAVS</sequence>
<gene>
    <name evidence="7" type="ORF">FC78_GL002215</name>
</gene>
<dbReference type="InterPro" id="IPR018120">
    <property type="entry name" value="Glyco_hydro_1_AS"/>
</dbReference>
<evidence type="ECO:0000256" key="5">
    <source>
        <dbReference type="RuleBase" id="RU003690"/>
    </source>
</evidence>
<dbReference type="PATRIC" id="fig|1423788.3.peg.2285"/>
<keyword evidence="8" id="KW-1185">Reference proteome</keyword>
<dbReference type="InterPro" id="IPR017853">
    <property type="entry name" value="GH"/>
</dbReference>
<evidence type="ECO:0000256" key="3">
    <source>
        <dbReference type="ARBA" id="ARBA00023295"/>
    </source>
</evidence>
<dbReference type="InterPro" id="IPR001360">
    <property type="entry name" value="Glyco_hydro_1"/>
</dbReference>
<dbReference type="Gene3D" id="3.20.20.80">
    <property type="entry name" value="Glycosidases"/>
    <property type="match status" value="1"/>
</dbReference>
<dbReference type="EMBL" id="AZDY01000037">
    <property type="protein sequence ID" value="KRK83402.1"/>
    <property type="molecule type" value="Genomic_DNA"/>
</dbReference>
<dbReference type="STRING" id="1423788.FC78_GL002215"/>
<dbReference type="PRINTS" id="PR00131">
    <property type="entry name" value="GLHYDRLASE1"/>
</dbReference>
<evidence type="ECO:0000256" key="6">
    <source>
        <dbReference type="RuleBase" id="RU004468"/>
    </source>
</evidence>
<dbReference type="SUPFAM" id="SSF51445">
    <property type="entry name" value="(Trans)glycosidases"/>
    <property type="match status" value="1"/>
</dbReference>